<comment type="caution">
    <text evidence="2">The sequence shown here is derived from an EMBL/GenBank/DDBJ whole genome shotgun (WGS) entry which is preliminary data.</text>
</comment>
<dbReference type="AlphaFoldDB" id="A0AAW1Q470"/>
<proteinExistence type="predicted"/>
<evidence type="ECO:0000313" key="2">
    <source>
        <dbReference type="EMBL" id="KAK9815617.1"/>
    </source>
</evidence>
<keyword evidence="3" id="KW-1185">Reference proteome</keyword>
<reference evidence="2 3" key="1">
    <citation type="journal article" date="2024" name="Nat. Commun.">
        <title>Phylogenomics reveals the evolutionary origins of lichenization in chlorophyte algae.</title>
        <authorList>
            <person name="Puginier C."/>
            <person name="Libourel C."/>
            <person name="Otte J."/>
            <person name="Skaloud P."/>
            <person name="Haon M."/>
            <person name="Grisel S."/>
            <person name="Petersen M."/>
            <person name="Berrin J.G."/>
            <person name="Delaux P.M."/>
            <person name="Dal Grande F."/>
            <person name="Keller J."/>
        </authorList>
    </citation>
    <scope>NUCLEOTIDE SEQUENCE [LARGE SCALE GENOMIC DNA]</scope>
    <source>
        <strain evidence="2 3">SAG 2043</strain>
    </source>
</reference>
<dbReference type="Gene3D" id="1.20.1280.50">
    <property type="match status" value="1"/>
</dbReference>
<dbReference type="InterPro" id="IPR001810">
    <property type="entry name" value="F-box_dom"/>
</dbReference>
<sequence>MGRRVSINDLPEELLVVVFDKVFSSREAFDERRVIVPLVCKRWAQLAVKPSPLWANCLGTARSLHQNASI</sequence>
<dbReference type="InterPro" id="IPR036047">
    <property type="entry name" value="F-box-like_dom_sf"/>
</dbReference>
<feature type="domain" description="F-box" evidence="1">
    <location>
        <begin position="7"/>
        <end position="56"/>
    </location>
</feature>
<dbReference type="SUPFAM" id="SSF81383">
    <property type="entry name" value="F-box domain"/>
    <property type="match status" value="1"/>
</dbReference>
<accession>A0AAW1Q470</accession>
<name>A0AAW1Q470_9CHLO</name>
<dbReference type="EMBL" id="JALJOR010000006">
    <property type="protein sequence ID" value="KAK9815617.1"/>
    <property type="molecule type" value="Genomic_DNA"/>
</dbReference>
<organism evidence="2 3">
    <name type="scientific">[Myrmecia] bisecta</name>
    <dbReference type="NCBI Taxonomy" id="41462"/>
    <lineage>
        <taxon>Eukaryota</taxon>
        <taxon>Viridiplantae</taxon>
        <taxon>Chlorophyta</taxon>
        <taxon>core chlorophytes</taxon>
        <taxon>Trebouxiophyceae</taxon>
        <taxon>Trebouxiales</taxon>
        <taxon>Trebouxiaceae</taxon>
        <taxon>Myrmecia</taxon>
    </lineage>
</organism>
<gene>
    <name evidence="2" type="ORF">WJX72_006931</name>
</gene>
<dbReference type="Pfam" id="PF12937">
    <property type="entry name" value="F-box-like"/>
    <property type="match status" value="1"/>
</dbReference>
<dbReference type="Proteomes" id="UP001489004">
    <property type="component" value="Unassembled WGS sequence"/>
</dbReference>
<protein>
    <recommendedName>
        <fullName evidence="1">F-box domain-containing protein</fullName>
    </recommendedName>
</protein>
<evidence type="ECO:0000313" key="3">
    <source>
        <dbReference type="Proteomes" id="UP001489004"/>
    </source>
</evidence>
<evidence type="ECO:0000259" key="1">
    <source>
        <dbReference type="Pfam" id="PF12937"/>
    </source>
</evidence>